<sequence length="121" mass="13638">MQLGFVVVRGRSMEPTYVDGDVLLAVYGAQPRIGDPHVVRLPDGPEGPRPIAVKRVTSRGPDGWWVERDSTREGVDSWLVGALADDAVLARVLWPRKPRHVAAMRRCRTLVATFRKKREKR</sequence>
<dbReference type="Gene3D" id="2.10.109.10">
    <property type="entry name" value="Umud Fragment, subunit A"/>
    <property type="match status" value="1"/>
</dbReference>
<dbReference type="CDD" id="cd06462">
    <property type="entry name" value="Peptidase_S24_S26"/>
    <property type="match status" value="1"/>
</dbReference>
<gene>
    <name evidence="1" type="ORF">D1832_00255</name>
</gene>
<dbReference type="RefSeq" id="WP_118912128.1">
    <property type="nucleotide sequence ID" value="NZ_CBCRVH010000001.1"/>
</dbReference>
<accession>A0A417ZB89</accession>
<organism evidence="1 2">
    <name type="scientific">Dermacoccus abyssi</name>
    <dbReference type="NCBI Taxonomy" id="322596"/>
    <lineage>
        <taxon>Bacteria</taxon>
        <taxon>Bacillati</taxon>
        <taxon>Actinomycetota</taxon>
        <taxon>Actinomycetes</taxon>
        <taxon>Micrococcales</taxon>
        <taxon>Dermacoccaceae</taxon>
        <taxon>Dermacoccus</taxon>
    </lineage>
</organism>
<reference evidence="1 2" key="1">
    <citation type="submission" date="2018-08" db="EMBL/GenBank/DDBJ databases">
        <title>Whole genome sequence analysis of Dermacoccus abyssi bacteria isolated from Deep Mariana trench Micromonospora spp reveals genes involved in the environmental adaptation and production of secondary metabolites.</title>
        <authorList>
            <person name="Abdel-Mageed W.M."/>
            <person name="Lehri B."/>
            <person name="Nouioui I."/>
            <person name="Goodfellow I."/>
            <person name="Jaspars M."/>
            <person name="Karlyshev A."/>
        </authorList>
    </citation>
    <scope>NUCLEOTIDE SEQUENCE [LARGE SCALE GENOMIC DNA]</scope>
    <source>
        <strain evidence="1 2">MT1.1</strain>
    </source>
</reference>
<evidence type="ECO:0000313" key="2">
    <source>
        <dbReference type="Proteomes" id="UP000285376"/>
    </source>
</evidence>
<evidence type="ECO:0000313" key="1">
    <source>
        <dbReference type="EMBL" id="RHW47926.1"/>
    </source>
</evidence>
<protein>
    <submittedName>
        <fullName evidence="1">Peptidase S24</fullName>
    </submittedName>
</protein>
<dbReference type="SUPFAM" id="SSF51306">
    <property type="entry name" value="LexA/Signal peptidase"/>
    <property type="match status" value="1"/>
</dbReference>
<name>A0A417ZB89_9MICO</name>
<dbReference type="InterPro" id="IPR036286">
    <property type="entry name" value="LexA/Signal_pep-like_sf"/>
</dbReference>
<comment type="caution">
    <text evidence="1">The sequence shown here is derived from an EMBL/GenBank/DDBJ whole genome shotgun (WGS) entry which is preliminary data.</text>
</comment>
<dbReference type="Proteomes" id="UP000285376">
    <property type="component" value="Unassembled WGS sequence"/>
</dbReference>
<proteinExistence type="predicted"/>
<dbReference type="AlphaFoldDB" id="A0A417ZB89"/>
<dbReference type="EMBL" id="QWLM01000001">
    <property type="protein sequence ID" value="RHW47926.1"/>
    <property type="molecule type" value="Genomic_DNA"/>
</dbReference>